<comment type="caution">
    <text evidence="1">The sequence shown here is derived from an EMBL/GenBank/DDBJ whole genome shotgun (WGS) entry which is preliminary data.</text>
</comment>
<dbReference type="SUPFAM" id="SSF55331">
    <property type="entry name" value="Tautomerase/MIF"/>
    <property type="match status" value="1"/>
</dbReference>
<keyword evidence="1" id="KW-0413">Isomerase</keyword>
<dbReference type="EC" id="5.3.3.10" evidence="1"/>
<dbReference type="Pfam" id="PF02962">
    <property type="entry name" value="CHMI"/>
    <property type="match status" value="1"/>
</dbReference>
<evidence type="ECO:0000313" key="2">
    <source>
        <dbReference type="Proteomes" id="UP000562027"/>
    </source>
</evidence>
<dbReference type="EMBL" id="JACHLP010000007">
    <property type="protein sequence ID" value="MBB4845059.1"/>
    <property type="molecule type" value="Genomic_DNA"/>
</dbReference>
<dbReference type="InterPro" id="IPR014347">
    <property type="entry name" value="Tautomerase/MIF_sf"/>
</dbReference>
<organism evidence="1 2">
    <name type="scientific">Roseateles oligotrophus</name>
    <dbReference type="NCBI Taxonomy" id="1769250"/>
    <lineage>
        <taxon>Bacteria</taxon>
        <taxon>Pseudomonadati</taxon>
        <taxon>Pseudomonadota</taxon>
        <taxon>Betaproteobacteria</taxon>
        <taxon>Burkholderiales</taxon>
        <taxon>Sphaerotilaceae</taxon>
        <taxon>Roseateles</taxon>
    </lineage>
</organism>
<sequence length="137" mass="14481">MPHLHILYSPALGQACELQQLCKELALAMQAQSDEAGQAVFPLGGIRVFALAASHAAVADAQPGRDFAYLHLRMGRGRSAAVHAQVGEALAAVAKAFFAPLLASRPLGLTLQIDEGAEVFDAKFGNLHDLFKKAPHA</sequence>
<dbReference type="RefSeq" id="WP_184302461.1">
    <property type="nucleotide sequence ID" value="NZ_JACHLP010000007.1"/>
</dbReference>
<protein>
    <submittedName>
        <fullName evidence="1">5-carboxymethyl-2-hydroxymuconate isomerase</fullName>
        <ecNumber evidence="1">5.3.3.10</ecNumber>
    </submittedName>
</protein>
<gene>
    <name evidence="1" type="ORF">HNP55_003605</name>
</gene>
<proteinExistence type="predicted"/>
<dbReference type="Gene3D" id="3.30.429.10">
    <property type="entry name" value="Macrophage Migration Inhibitory Factor"/>
    <property type="match status" value="1"/>
</dbReference>
<dbReference type="PANTHER" id="PTHR37950:SF1">
    <property type="entry name" value="4-HYDROXYPHENYLACETATE CATABOLISM PROTEIN"/>
    <property type="match status" value="1"/>
</dbReference>
<dbReference type="Proteomes" id="UP000562027">
    <property type="component" value="Unassembled WGS sequence"/>
</dbReference>
<keyword evidence="2" id="KW-1185">Reference proteome</keyword>
<dbReference type="InterPro" id="IPR004220">
    <property type="entry name" value="5-COMe_2-OHmuconate_Isoase"/>
</dbReference>
<dbReference type="GO" id="GO:0008704">
    <property type="term" value="F:5-carboxymethyl-2-hydroxymuconate delta-isomerase activity"/>
    <property type="evidence" value="ECO:0007669"/>
    <property type="project" value="UniProtKB-EC"/>
</dbReference>
<evidence type="ECO:0000313" key="1">
    <source>
        <dbReference type="EMBL" id="MBB4845059.1"/>
    </source>
</evidence>
<dbReference type="PANTHER" id="PTHR37950">
    <property type="entry name" value="4-HYDROXYPHENYLACETATE CATABOLISM PROTEIN"/>
    <property type="match status" value="1"/>
</dbReference>
<reference evidence="1 2" key="1">
    <citation type="submission" date="2020-08" db="EMBL/GenBank/DDBJ databases">
        <title>Functional genomics of gut bacteria from endangered species of beetles.</title>
        <authorList>
            <person name="Carlos-Shanley C."/>
        </authorList>
    </citation>
    <scope>NUCLEOTIDE SEQUENCE [LARGE SCALE GENOMIC DNA]</scope>
    <source>
        <strain evidence="1 2">S00239</strain>
    </source>
</reference>
<dbReference type="AlphaFoldDB" id="A0A840LG93"/>
<accession>A0A840LG93</accession>
<name>A0A840LG93_9BURK</name>